<evidence type="ECO:0000313" key="5">
    <source>
        <dbReference type="Proteomes" id="UP001156870"/>
    </source>
</evidence>
<dbReference type="Gene3D" id="2.40.160.20">
    <property type="match status" value="1"/>
</dbReference>
<dbReference type="AlphaFoldDB" id="A0AA37T218"/>
<keyword evidence="2" id="KW-0732">Signal</keyword>
<dbReference type="PROSITE" id="PS51781">
    <property type="entry name" value="SH3B"/>
    <property type="match status" value="1"/>
</dbReference>
<protein>
    <recommendedName>
        <fullName evidence="3">SH3b domain-containing protein</fullName>
    </recommendedName>
</protein>
<sequence length="305" mass="34453">MLAIKNVVSLYRYSLTRHSLYCLLTGLLCVSTIASAQDESIERSEFEKSKLESNDLSNSNSPQDENDNPIDEQPNTVVEQRDERLLVVIEAQYVDVYTGPGRGYPIHHVLEKGETVELLKQRTSWIKVLTRKGKTGWVKVTDINQSVGANGELVNFTTPSMDQFLSRKYELGFAGGDFEGSESISLYAGWRFSRNLSTELHATQIVGQFSDSQMLTANIVLQPFPERRLSPFVTLGSGVIRISPDATLVDTEDRDNNVMQVGIGVYGYITRRFVARFQYNNNTLLTDRDENEEINEWKIGLTAFF</sequence>
<dbReference type="Gene3D" id="2.30.30.40">
    <property type="entry name" value="SH3 Domains"/>
    <property type="match status" value="1"/>
</dbReference>
<dbReference type="SMART" id="SM00287">
    <property type="entry name" value="SH3b"/>
    <property type="match status" value="1"/>
</dbReference>
<evidence type="ECO:0000259" key="3">
    <source>
        <dbReference type="PROSITE" id="PS51781"/>
    </source>
</evidence>
<dbReference type="InterPro" id="IPR003646">
    <property type="entry name" value="SH3-like_bac-type"/>
</dbReference>
<dbReference type="InterPro" id="IPR011250">
    <property type="entry name" value="OMP/PagP_B-barrel"/>
</dbReference>
<feature type="region of interest" description="Disordered" evidence="1">
    <location>
        <begin position="44"/>
        <end position="76"/>
    </location>
</feature>
<feature type="chain" id="PRO_5041266467" description="SH3b domain-containing protein" evidence="2">
    <location>
        <begin position="37"/>
        <end position="305"/>
    </location>
</feature>
<feature type="signal peptide" evidence="2">
    <location>
        <begin position="1"/>
        <end position="36"/>
    </location>
</feature>
<feature type="compositionally biased region" description="Polar residues" evidence="1">
    <location>
        <begin position="54"/>
        <end position="63"/>
    </location>
</feature>
<evidence type="ECO:0000256" key="2">
    <source>
        <dbReference type="SAM" id="SignalP"/>
    </source>
</evidence>
<dbReference type="EMBL" id="BSPD01000020">
    <property type="protein sequence ID" value="GLS24848.1"/>
    <property type="molecule type" value="Genomic_DNA"/>
</dbReference>
<proteinExistence type="predicted"/>
<dbReference type="Proteomes" id="UP001156870">
    <property type="component" value="Unassembled WGS sequence"/>
</dbReference>
<dbReference type="SUPFAM" id="SSF56925">
    <property type="entry name" value="OMPA-like"/>
    <property type="match status" value="1"/>
</dbReference>
<gene>
    <name evidence="4" type="ORF">GCM10007877_05620</name>
</gene>
<accession>A0AA37T218</accession>
<dbReference type="RefSeq" id="WP_232592329.1">
    <property type="nucleotide sequence ID" value="NZ_BSPD01000020.1"/>
</dbReference>
<organism evidence="4 5">
    <name type="scientific">Marinibactrum halimedae</name>
    <dbReference type="NCBI Taxonomy" id="1444977"/>
    <lineage>
        <taxon>Bacteria</taxon>
        <taxon>Pseudomonadati</taxon>
        <taxon>Pseudomonadota</taxon>
        <taxon>Gammaproteobacteria</taxon>
        <taxon>Cellvibrionales</taxon>
        <taxon>Cellvibrionaceae</taxon>
        <taxon>Marinibactrum</taxon>
    </lineage>
</organism>
<reference evidence="4 5" key="1">
    <citation type="journal article" date="2014" name="Int. J. Syst. Evol. Microbiol.">
        <title>Complete genome sequence of Corynebacterium casei LMG S-19264T (=DSM 44701T), isolated from a smear-ripened cheese.</title>
        <authorList>
            <consortium name="US DOE Joint Genome Institute (JGI-PGF)"/>
            <person name="Walter F."/>
            <person name="Albersmeier A."/>
            <person name="Kalinowski J."/>
            <person name="Ruckert C."/>
        </authorList>
    </citation>
    <scope>NUCLEOTIDE SEQUENCE [LARGE SCALE GENOMIC DNA]</scope>
    <source>
        <strain evidence="4 5">NBRC 110095</strain>
    </source>
</reference>
<comment type="caution">
    <text evidence="4">The sequence shown here is derived from an EMBL/GenBank/DDBJ whole genome shotgun (WGS) entry which is preliminary data.</text>
</comment>
<dbReference type="Pfam" id="PF08239">
    <property type="entry name" value="SH3_3"/>
    <property type="match status" value="1"/>
</dbReference>
<evidence type="ECO:0000313" key="4">
    <source>
        <dbReference type="EMBL" id="GLS24848.1"/>
    </source>
</evidence>
<keyword evidence="5" id="KW-1185">Reference proteome</keyword>
<evidence type="ECO:0000256" key="1">
    <source>
        <dbReference type="SAM" id="MobiDB-lite"/>
    </source>
</evidence>
<feature type="domain" description="SH3b" evidence="3">
    <location>
        <begin position="83"/>
        <end position="147"/>
    </location>
</feature>
<feature type="compositionally biased region" description="Basic and acidic residues" evidence="1">
    <location>
        <begin position="44"/>
        <end position="53"/>
    </location>
</feature>
<name>A0AA37T218_9GAMM</name>